<dbReference type="Proteomes" id="UP001465976">
    <property type="component" value="Unassembled WGS sequence"/>
</dbReference>
<proteinExistence type="predicted"/>
<evidence type="ECO:0000256" key="1">
    <source>
        <dbReference type="ARBA" id="ARBA00022801"/>
    </source>
</evidence>
<dbReference type="PANTHER" id="PTHR43794:SF11">
    <property type="entry name" value="AMIDOHYDROLASE-RELATED DOMAIN-CONTAINING PROTEIN"/>
    <property type="match status" value="1"/>
</dbReference>
<gene>
    <name evidence="3" type="ORF">V5O48_017745</name>
</gene>
<comment type="caution">
    <text evidence="3">The sequence shown here is derived from an EMBL/GenBank/DDBJ whole genome shotgun (WGS) entry which is preliminary data.</text>
</comment>
<name>A0ABR3ENA3_9AGAR</name>
<dbReference type="EMBL" id="JBAHYK010002868">
    <property type="protein sequence ID" value="KAL0564305.1"/>
    <property type="molecule type" value="Genomic_DNA"/>
</dbReference>
<dbReference type="Gene3D" id="3.20.20.140">
    <property type="entry name" value="Metal-dependent hydrolases"/>
    <property type="match status" value="1"/>
</dbReference>
<dbReference type="Pfam" id="PF01979">
    <property type="entry name" value="Amidohydro_1"/>
    <property type="match status" value="2"/>
</dbReference>
<dbReference type="SUPFAM" id="SSF51556">
    <property type="entry name" value="Metallo-dependent hydrolases"/>
    <property type="match status" value="1"/>
</dbReference>
<organism evidence="3 4">
    <name type="scientific">Marasmius crinis-equi</name>
    <dbReference type="NCBI Taxonomy" id="585013"/>
    <lineage>
        <taxon>Eukaryota</taxon>
        <taxon>Fungi</taxon>
        <taxon>Dikarya</taxon>
        <taxon>Basidiomycota</taxon>
        <taxon>Agaricomycotina</taxon>
        <taxon>Agaricomycetes</taxon>
        <taxon>Agaricomycetidae</taxon>
        <taxon>Agaricales</taxon>
        <taxon>Marasmiineae</taxon>
        <taxon>Marasmiaceae</taxon>
        <taxon>Marasmius</taxon>
    </lineage>
</organism>
<dbReference type="PANTHER" id="PTHR43794">
    <property type="entry name" value="AMINOHYDROLASE SSNA-RELATED"/>
    <property type="match status" value="1"/>
</dbReference>
<accession>A0ABR3ENA3</accession>
<evidence type="ECO:0000313" key="3">
    <source>
        <dbReference type="EMBL" id="KAL0564305.1"/>
    </source>
</evidence>
<protein>
    <recommendedName>
        <fullName evidence="2">Amidohydrolase-related domain-containing protein</fullName>
    </recommendedName>
</protein>
<keyword evidence="1" id="KW-0378">Hydrolase</keyword>
<feature type="domain" description="Amidohydrolase-related" evidence="2">
    <location>
        <begin position="57"/>
        <end position="155"/>
    </location>
</feature>
<dbReference type="InterPro" id="IPR011059">
    <property type="entry name" value="Metal-dep_hydrolase_composite"/>
</dbReference>
<dbReference type="Gene3D" id="2.30.40.10">
    <property type="entry name" value="Urease, subunit C, domain 1"/>
    <property type="match status" value="1"/>
</dbReference>
<sequence length="502" mass="54038">MSSSLLLKNGTALIHGINDKIVPTRTDILIEGNVITHIEAGISAPAGTEVIDCTDKIISPGFIDGHQHVWQTLNRGRHADDGLLEYMPKGALTSSIHTNEDIFWGELGGCLALLNAGTTTVCDHSHVNVASGRAKTAVSAAVTSGIRSIYCFTPFSVVKTWDPLVVESELLPPWVLSDFSELVEKAPFGPNGRVQLGLGFDGWHLPQEAAAPLFDIALKGGVKLLTAHSVGGDVWPFGKFPQSLERYGLLGKSEGKKNKFQIVISHATEISEEQAKAFVENDLYVASSPGTELQMGQGRSVGFDDSIRAKACLGADCQSNGGISIVGEMRLGLQAERGMRNQKIVDSGRAIKSVHRTVEQAYNLGTIQGARALGLEDKVGSIAVGKLADLVVFEADSPAMVCAAQTEPVAAIVLFSTAEDITTVIVDGVVRKSDGKLRPVQVDEAAREIVGKDTLVWKEIGKRLMKRRDEYWIKNSSLDFKKMEKDLLQAWAIDESKIADGV</sequence>
<dbReference type="InterPro" id="IPR050287">
    <property type="entry name" value="MTA/SAH_deaminase"/>
</dbReference>
<keyword evidence="4" id="KW-1185">Reference proteome</keyword>
<evidence type="ECO:0000259" key="2">
    <source>
        <dbReference type="Pfam" id="PF01979"/>
    </source>
</evidence>
<evidence type="ECO:0000313" key="4">
    <source>
        <dbReference type="Proteomes" id="UP001465976"/>
    </source>
</evidence>
<dbReference type="SUPFAM" id="SSF51338">
    <property type="entry name" value="Composite domain of metallo-dependent hydrolases"/>
    <property type="match status" value="1"/>
</dbReference>
<dbReference type="InterPro" id="IPR006680">
    <property type="entry name" value="Amidohydro-rel"/>
</dbReference>
<feature type="domain" description="Amidohydrolase-related" evidence="2">
    <location>
        <begin position="313"/>
        <end position="430"/>
    </location>
</feature>
<dbReference type="InterPro" id="IPR032466">
    <property type="entry name" value="Metal_Hydrolase"/>
</dbReference>
<reference evidence="3 4" key="1">
    <citation type="submission" date="2024-02" db="EMBL/GenBank/DDBJ databases">
        <title>A draft genome for the cacao thread blight pathogen Marasmius crinis-equi.</title>
        <authorList>
            <person name="Cohen S.P."/>
            <person name="Baruah I.K."/>
            <person name="Amoako-Attah I."/>
            <person name="Bukari Y."/>
            <person name="Meinhardt L.W."/>
            <person name="Bailey B.A."/>
        </authorList>
    </citation>
    <scope>NUCLEOTIDE SEQUENCE [LARGE SCALE GENOMIC DNA]</scope>
    <source>
        <strain evidence="3 4">GH-76</strain>
    </source>
</reference>